<feature type="transmembrane region" description="Helical" evidence="2">
    <location>
        <begin position="40"/>
        <end position="59"/>
    </location>
</feature>
<feature type="transmembrane region" description="Helical" evidence="2">
    <location>
        <begin position="103"/>
        <end position="121"/>
    </location>
</feature>
<keyword evidence="1" id="KW-0175">Coiled coil</keyword>
<dbReference type="EMBL" id="JACRDE010000308">
    <property type="protein sequence ID" value="MBI5250133.1"/>
    <property type="molecule type" value="Genomic_DNA"/>
</dbReference>
<evidence type="ECO:0008006" key="5">
    <source>
        <dbReference type="Google" id="ProtNLM"/>
    </source>
</evidence>
<dbReference type="Gene3D" id="3.30.450.20">
    <property type="entry name" value="PAS domain"/>
    <property type="match status" value="1"/>
</dbReference>
<evidence type="ECO:0000313" key="4">
    <source>
        <dbReference type="Proteomes" id="UP000807825"/>
    </source>
</evidence>
<dbReference type="InterPro" id="IPR035965">
    <property type="entry name" value="PAS-like_dom_sf"/>
</dbReference>
<feature type="transmembrane region" description="Helical" evidence="2">
    <location>
        <begin position="177"/>
        <end position="194"/>
    </location>
</feature>
<evidence type="ECO:0000256" key="2">
    <source>
        <dbReference type="SAM" id="Phobius"/>
    </source>
</evidence>
<name>A0A9D6V1G3_9BACT</name>
<gene>
    <name evidence="3" type="ORF">HY912_11625</name>
</gene>
<proteinExistence type="predicted"/>
<feature type="non-terminal residue" evidence="3">
    <location>
        <position position="290"/>
    </location>
</feature>
<organism evidence="3 4">
    <name type="scientific">Desulfomonile tiedjei</name>
    <dbReference type="NCBI Taxonomy" id="2358"/>
    <lineage>
        <taxon>Bacteria</taxon>
        <taxon>Pseudomonadati</taxon>
        <taxon>Thermodesulfobacteriota</taxon>
        <taxon>Desulfomonilia</taxon>
        <taxon>Desulfomonilales</taxon>
        <taxon>Desulfomonilaceae</taxon>
        <taxon>Desulfomonile</taxon>
    </lineage>
</organism>
<feature type="coiled-coil region" evidence="1">
    <location>
        <begin position="217"/>
        <end position="254"/>
    </location>
</feature>
<evidence type="ECO:0000313" key="3">
    <source>
        <dbReference type="EMBL" id="MBI5250133.1"/>
    </source>
</evidence>
<accession>A0A9D6V1G3</accession>
<evidence type="ECO:0000256" key="1">
    <source>
        <dbReference type="SAM" id="Coils"/>
    </source>
</evidence>
<dbReference type="SUPFAM" id="SSF55785">
    <property type="entry name" value="PYP-like sensor domain (PAS domain)"/>
    <property type="match status" value="1"/>
</dbReference>
<keyword evidence="2" id="KW-1133">Transmembrane helix</keyword>
<feature type="transmembrane region" description="Helical" evidence="2">
    <location>
        <begin position="65"/>
        <end position="83"/>
    </location>
</feature>
<keyword evidence="2" id="KW-0812">Transmembrane</keyword>
<dbReference type="AlphaFoldDB" id="A0A9D6V1G3"/>
<sequence length="290" mass="32395">MDPDGPEQRLTWNNNDFLGGGEQSLFHAAQVRHLYSQGIAGVRGSLVAAVIMTISLWSYVSHSYLAAWLVCYSVACATAEVLAREIEKCSSLEQTATSWSRRFSVLSFLGGILWGVTPILLFPTESVSHQALLTFVLGGMSVGITISNGAVRAAHLPFLLSVYIPLIGRYLYEGDEIHMTMGVLLFVFMIYLIGSAKRMQETITESLNLRFQKEHLIEVLTREKAETDKLNETLRSEVNERRETEKALRESEARFHQLLEVSPHPMIIHDSDTIFFANPSSASLYDPVTP</sequence>
<keyword evidence="2" id="KW-0472">Membrane</keyword>
<reference evidence="3" key="1">
    <citation type="submission" date="2020-07" db="EMBL/GenBank/DDBJ databases">
        <title>Huge and variable diversity of episymbiotic CPR bacteria and DPANN archaea in groundwater ecosystems.</title>
        <authorList>
            <person name="He C.Y."/>
            <person name="Keren R."/>
            <person name="Whittaker M."/>
            <person name="Farag I.F."/>
            <person name="Doudna J."/>
            <person name="Cate J.H.D."/>
            <person name="Banfield J.F."/>
        </authorList>
    </citation>
    <scope>NUCLEOTIDE SEQUENCE</scope>
    <source>
        <strain evidence="3">NC_groundwater_1664_Pr3_B-0.1um_52_9</strain>
    </source>
</reference>
<protein>
    <recommendedName>
        <fullName evidence="5">PAS domain-containing protein</fullName>
    </recommendedName>
</protein>
<feature type="transmembrane region" description="Helical" evidence="2">
    <location>
        <begin position="153"/>
        <end position="171"/>
    </location>
</feature>
<feature type="transmembrane region" description="Helical" evidence="2">
    <location>
        <begin position="127"/>
        <end position="146"/>
    </location>
</feature>
<dbReference type="Proteomes" id="UP000807825">
    <property type="component" value="Unassembled WGS sequence"/>
</dbReference>
<comment type="caution">
    <text evidence="3">The sequence shown here is derived from an EMBL/GenBank/DDBJ whole genome shotgun (WGS) entry which is preliminary data.</text>
</comment>